<dbReference type="EMBL" id="FOOK01000002">
    <property type="protein sequence ID" value="SFF66782.1"/>
    <property type="molecule type" value="Genomic_DNA"/>
</dbReference>
<dbReference type="Pfam" id="PF22790">
    <property type="entry name" value="YkoP"/>
    <property type="match status" value="1"/>
</dbReference>
<evidence type="ECO:0000313" key="2">
    <source>
        <dbReference type="EMBL" id="SFF66782.1"/>
    </source>
</evidence>
<accession>A0A1I2KIC8</accession>
<dbReference type="RefSeq" id="WP_092035512.1">
    <property type="nucleotide sequence ID" value="NZ_FOOK01000002.1"/>
</dbReference>
<organism evidence="2 3">
    <name type="scientific">Planifilum fulgidum</name>
    <dbReference type="NCBI Taxonomy" id="201973"/>
    <lineage>
        <taxon>Bacteria</taxon>
        <taxon>Bacillati</taxon>
        <taxon>Bacillota</taxon>
        <taxon>Bacilli</taxon>
        <taxon>Bacillales</taxon>
        <taxon>Thermoactinomycetaceae</taxon>
        <taxon>Planifilum</taxon>
    </lineage>
</organism>
<name>A0A1I2KIC8_9BACL</name>
<feature type="domain" description="YkoP-like" evidence="1">
    <location>
        <begin position="6"/>
        <end position="187"/>
    </location>
</feature>
<dbReference type="AlphaFoldDB" id="A0A1I2KIC8"/>
<dbReference type="STRING" id="201973.SAMN04488025_10268"/>
<proteinExistence type="predicted"/>
<protein>
    <recommendedName>
        <fullName evidence="1">YkoP-like domain-containing protein</fullName>
    </recommendedName>
</protein>
<dbReference type="OrthoDB" id="1951946at2"/>
<evidence type="ECO:0000259" key="1">
    <source>
        <dbReference type="Pfam" id="PF22790"/>
    </source>
</evidence>
<gene>
    <name evidence="2" type="ORF">SAMN04488025_10268</name>
</gene>
<reference evidence="3" key="1">
    <citation type="submission" date="2016-10" db="EMBL/GenBank/DDBJ databases">
        <authorList>
            <person name="Varghese N."/>
            <person name="Submissions S."/>
        </authorList>
    </citation>
    <scope>NUCLEOTIDE SEQUENCE [LARGE SCALE GENOMIC DNA]</scope>
    <source>
        <strain evidence="3">DSM 44945</strain>
    </source>
</reference>
<keyword evidence="3" id="KW-1185">Reference proteome</keyword>
<evidence type="ECO:0000313" key="3">
    <source>
        <dbReference type="Proteomes" id="UP000198661"/>
    </source>
</evidence>
<dbReference type="InterPro" id="IPR054467">
    <property type="entry name" value="YkoP-like_dom"/>
</dbReference>
<sequence length="191" mass="22490">MSGGGLLTAWRLWDRIYYRLTRLKYVDKENRNLFRVVVKRYRGEPLVTSDGVSLKKGDWYVKLHLHNCLLAQMIREQSLEGIPLALFTVNSIRESLPALARYVANHPRSEEIQVLLGTTFLHRGARRLGFDVSDMVCGPFYLRYKSWLFKLILANCHPDGWRRLKEVGHHLVPKRVYISKEKFFEQYLTPR</sequence>
<dbReference type="Proteomes" id="UP000198661">
    <property type="component" value="Unassembled WGS sequence"/>
</dbReference>